<organism evidence="2 3">
    <name type="scientific">Favolaschia claudopus</name>
    <dbReference type="NCBI Taxonomy" id="2862362"/>
    <lineage>
        <taxon>Eukaryota</taxon>
        <taxon>Fungi</taxon>
        <taxon>Dikarya</taxon>
        <taxon>Basidiomycota</taxon>
        <taxon>Agaricomycotina</taxon>
        <taxon>Agaricomycetes</taxon>
        <taxon>Agaricomycetidae</taxon>
        <taxon>Agaricales</taxon>
        <taxon>Marasmiineae</taxon>
        <taxon>Mycenaceae</taxon>
        <taxon>Favolaschia</taxon>
    </lineage>
</organism>
<gene>
    <name evidence="2" type="ORF">R3P38DRAFT_1453227</name>
</gene>
<name>A0AAW0ALV8_9AGAR</name>
<dbReference type="Proteomes" id="UP001362999">
    <property type="component" value="Unassembled WGS sequence"/>
</dbReference>
<feature type="compositionally biased region" description="Basic and acidic residues" evidence="1">
    <location>
        <begin position="181"/>
        <end position="196"/>
    </location>
</feature>
<reference evidence="2 3" key="1">
    <citation type="journal article" date="2024" name="J Genomics">
        <title>Draft genome sequencing and assembly of Favolaschia claudopus CIRM-BRFM 2984 isolated from oak limbs.</title>
        <authorList>
            <person name="Navarro D."/>
            <person name="Drula E."/>
            <person name="Chaduli D."/>
            <person name="Cazenave R."/>
            <person name="Ahrendt S."/>
            <person name="Wang J."/>
            <person name="Lipzen A."/>
            <person name="Daum C."/>
            <person name="Barry K."/>
            <person name="Grigoriev I.V."/>
            <person name="Favel A."/>
            <person name="Rosso M.N."/>
            <person name="Martin F."/>
        </authorList>
    </citation>
    <scope>NUCLEOTIDE SEQUENCE [LARGE SCALE GENOMIC DNA]</scope>
    <source>
        <strain evidence="2 3">CIRM-BRFM 2984</strain>
    </source>
</reference>
<evidence type="ECO:0000313" key="3">
    <source>
        <dbReference type="Proteomes" id="UP001362999"/>
    </source>
</evidence>
<comment type="caution">
    <text evidence="2">The sequence shown here is derived from an EMBL/GenBank/DDBJ whole genome shotgun (WGS) entry which is preliminary data.</text>
</comment>
<evidence type="ECO:0000256" key="1">
    <source>
        <dbReference type="SAM" id="MobiDB-lite"/>
    </source>
</evidence>
<evidence type="ECO:0000313" key="2">
    <source>
        <dbReference type="EMBL" id="KAK7013785.1"/>
    </source>
</evidence>
<dbReference type="EMBL" id="JAWWNJ010000058">
    <property type="protein sequence ID" value="KAK7013785.1"/>
    <property type="molecule type" value="Genomic_DNA"/>
</dbReference>
<feature type="region of interest" description="Disordered" evidence="1">
    <location>
        <begin position="172"/>
        <end position="196"/>
    </location>
</feature>
<sequence length="292" mass="33120">MSASLQHLLILRRCLVFDSYGTYLLPPPFSASLLLPPFTICSFSSDFLPLSKILTCQRYPHSLSSHPPFLPPPLIVYFLPGYHHHPPLIPLPFPHLYTSLSFGTAFLPSRTHPYLYFVTMWYCFPLPRIHRRRPLDHSPSCLAIVFPVHPSSLLPLPPPAGPFFGLPRDRLSSTPRRCRRQPHDAGRRTSDMLGRDDCQQPVVRQTSAMSVQLDTHFLLCSARDTYTAPSPYLLAPCYSCYHFSHIPHASESPLPYLSLISFSTSISRYDTGPALFPRSHLTQIHSPSVRYT</sequence>
<proteinExistence type="predicted"/>
<keyword evidence="3" id="KW-1185">Reference proteome</keyword>
<dbReference type="AlphaFoldDB" id="A0AAW0ALV8"/>
<protein>
    <submittedName>
        <fullName evidence="2">Uncharacterized protein</fullName>
    </submittedName>
</protein>
<accession>A0AAW0ALV8</accession>